<keyword evidence="3" id="KW-0808">Transferase</keyword>
<dbReference type="EC" id="2.7.11.1" evidence="1"/>
<evidence type="ECO:0000256" key="6">
    <source>
        <dbReference type="ARBA" id="ARBA00022840"/>
    </source>
</evidence>
<name>A0AA36HRI3_9DINO</name>
<dbReference type="GO" id="GO:0005737">
    <property type="term" value="C:cytoplasm"/>
    <property type="evidence" value="ECO:0007669"/>
    <property type="project" value="TreeGrafter"/>
</dbReference>
<proteinExistence type="predicted"/>
<evidence type="ECO:0000313" key="13">
    <source>
        <dbReference type="Proteomes" id="UP001178507"/>
    </source>
</evidence>
<evidence type="ECO:0000256" key="5">
    <source>
        <dbReference type="ARBA" id="ARBA00022777"/>
    </source>
</evidence>
<sequence length="651" mass="73227">MPRQRRKNRRPAAKCKKKPQKPARPRSSSRSYSYSRSRSYSGSEGSSDGHSDEDDPKDYKRGGYHPVTPYQLYNARYRVLSKLGAGAFSTVWLCADEKDPGTGLVAMKVCKSKKSVAEQVKHYDYQGIPLDMCRRISRHTLRGLEYIHACGVIHTDVKLENVLPPQFARHRSMCRLLRQARIAHLAFQGQKAKLECQKKRLKKKNKKAAAADAKASDAEAGIRCQDTEVPEIAQPVPPVRQRERFESLKLETFAKLADFGNGIKVTQRAHAVHSWVKEGEMLSAEEAWSLRCLLLRPGFEQMPMHVPIGGLGQQVPMQPLSQQQQQLLQQHLLNQKNQQHLQTLLLQQALGQSQQAQPQQAQLPNLLTGRIDPAALPLKTSPATMPGVTTVPFYPWIYPLDQCMVGSGRARGEWSVCLEQASLFAFRVPGRVSGVSQASYYEREGPGLLGFDRPWQPWQEFSEEERRSRGPFKFGNKEQASDYVLALKYLERWESEPQAAGEVLDLGCGDALMARRFAQSEHFKRVYALDILWPPLAAARAKAEAEKTGPQDGLWLLRGDAQSLPFQEAQLDFVWWGLGIHKVENAEEALRNIRLALRPGGRMIATTRTFLYPPFELRTMANAAGLANVTVECVAKGTSAERLLLRAERAM</sequence>
<dbReference type="GO" id="GO:0004674">
    <property type="term" value="F:protein serine/threonine kinase activity"/>
    <property type="evidence" value="ECO:0007669"/>
    <property type="project" value="UniProtKB-KW"/>
</dbReference>
<dbReference type="AlphaFoldDB" id="A0AA36HRI3"/>
<dbReference type="SMART" id="SM00220">
    <property type="entry name" value="S_TKc"/>
    <property type="match status" value="1"/>
</dbReference>
<dbReference type="InterPro" id="IPR017441">
    <property type="entry name" value="Protein_kinase_ATP_BS"/>
</dbReference>
<reference evidence="12" key="1">
    <citation type="submission" date="2023-08" db="EMBL/GenBank/DDBJ databases">
        <authorList>
            <person name="Chen Y."/>
            <person name="Shah S."/>
            <person name="Dougan E. K."/>
            <person name="Thang M."/>
            <person name="Chan C."/>
        </authorList>
    </citation>
    <scope>NUCLEOTIDE SEQUENCE</scope>
</reference>
<dbReference type="PANTHER" id="PTHR47634:SF9">
    <property type="entry name" value="PROTEIN KINASE DOMAIN-CONTAINING PROTEIN-RELATED"/>
    <property type="match status" value="1"/>
</dbReference>
<dbReference type="GO" id="GO:0005524">
    <property type="term" value="F:ATP binding"/>
    <property type="evidence" value="ECO:0007669"/>
    <property type="project" value="UniProtKB-UniRule"/>
</dbReference>
<keyword evidence="13" id="KW-1185">Reference proteome</keyword>
<comment type="catalytic activity">
    <reaction evidence="7">
        <text>L-threonyl-[protein] + ATP = O-phospho-L-threonyl-[protein] + ADP + H(+)</text>
        <dbReference type="Rhea" id="RHEA:46608"/>
        <dbReference type="Rhea" id="RHEA-COMP:11060"/>
        <dbReference type="Rhea" id="RHEA-COMP:11605"/>
        <dbReference type="ChEBI" id="CHEBI:15378"/>
        <dbReference type="ChEBI" id="CHEBI:30013"/>
        <dbReference type="ChEBI" id="CHEBI:30616"/>
        <dbReference type="ChEBI" id="CHEBI:61977"/>
        <dbReference type="ChEBI" id="CHEBI:456216"/>
        <dbReference type="EC" id="2.7.11.1"/>
    </reaction>
</comment>
<feature type="compositionally biased region" description="Basic residues" evidence="10">
    <location>
        <begin position="1"/>
        <end position="24"/>
    </location>
</feature>
<gene>
    <name evidence="12" type="ORF">EVOR1521_LOCUS3064</name>
</gene>
<dbReference type="EMBL" id="CAUJNA010000178">
    <property type="protein sequence ID" value="CAJ1373164.1"/>
    <property type="molecule type" value="Genomic_DNA"/>
</dbReference>
<dbReference type="CDD" id="cd02440">
    <property type="entry name" value="AdoMet_MTases"/>
    <property type="match status" value="1"/>
</dbReference>
<feature type="binding site" evidence="9">
    <location>
        <position position="108"/>
    </location>
    <ligand>
        <name>ATP</name>
        <dbReference type="ChEBI" id="CHEBI:30616"/>
    </ligand>
</feature>
<keyword evidence="6 9" id="KW-0067">ATP-binding</keyword>
<dbReference type="SUPFAM" id="SSF53335">
    <property type="entry name" value="S-adenosyl-L-methionine-dependent methyltransferases"/>
    <property type="match status" value="1"/>
</dbReference>
<keyword evidence="5" id="KW-0418">Kinase</keyword>
<dbReference type="InterPro" id="IPR013216">
    <property type="entry name" value="Methyltransf_11"/>
</dbReference>
<evidence type="ECO:0000259" key="11">
    <source>
        <dbReference type="SMART" id="SM00220"/>
    </source>
</evidence>
<dbReference type="Proteomes" id="UP001178507">
    <property type="component" value="Unassembled WGS sequence"/>
</dbReference>
<feature type="region of interest" description="Disordered" evidence="10">
    <location>
        <begin position="1"/>
        <end position="63"/>
    </location>
</feature>
<dbReference type="GO" id="GO:0005634">
    <property type="term" value="C:nucleus"/>
    <property type="evidence" value="ECO:0007669"/>
    <property type="project" value="TreeGrafter"/>
</dbReference>
<dbReference type="GO" id="GO:0000245">
    <property type="term" value="P:spliceosomal complex assembly"/>
    <property type="evidence" value="ECO:0007669"/>
    <property type="project" value="TreeGrafter"/>
</dbReference>
<evidence type="ECO:0000256" key="9">
    <source>
        <dbReference type="PROSITE-ProRule" id="PRU10141"/>
    </source>
</evidence>
<dbReference type="Gene3D" id="3.40.50.150">
    <property type="entry name" value="Vaccinia Virus protein VP39"/>
    <property type="match status" value="1"/>
</dbReference>
<dbReference type="InterPro" id="IPR051334">
    <property type="entry name" value="SRPK"/>
</dbReference>
<evidence type="ECO:0000256" key="2">
    <source>
        <dbReference type="ARBA" id="ARBA00022527"/>
    </source>
</evidence>
<comment type="caution">
    <text evidence="12">The sequence shown here is derived from an EMBL/GenBank/DDBJ whole genome shotgun (WGS) entry which is preliminary data.</text>
</comment>
<dbReference type="InterPro" id="IPR011009">
    <property type="entry name" value="Kinase-like_dom_sf"/>
</dbReference>
<feature type="domain" description="Protein kinase" evidence="11">
    <location>
        <begin position="77"/>
        <end position="308"/>
    </location>
</feature>
<organism evidence="12 13">
    <name type="scientific">Effrenium voratum</name>
    <dbReference type="NCBI Taxonomy" id="2562239"/>
    <lineage>
        <taxon>Eukaryota</taxon>
        <taxon>Sar</taxon>
        <taxon>Alveolata</taxon>
        <taxon>Dinophyceae</taxon>
        <taxon>Suessiales</taxon>
        <taxon>Symbiodiniaceae</taxon>
        <taxon>Effrenium</taxon>
    </lineage>
</organism>
<feature type="compositionally biased region" description="Low complexity" evidence="10">
    <location>
        <begin position="25"/>
        <end position="48"/>
    </location>
</feature>
<evidence type="ECO:0000313" key="12">
    <source>
        <dbReference type="EMBL" id="CAJ1373164.1"/>
    </source>
</evidence>
<dbReference type="PANTHER" id="PTHR47634">
    <property type="entry name" value="PROTEIN KINASE DOMAIN-CONTAINING PROTEIN-RELATED"/>
    <property type="match status" value="1"/>
</dbReference>
<dbReference type="InterPro" id="IPR029063">
    <property type="entry name" value="SAM-dependent_MTases_sf"/>
</dbReference>
<dbReference type="PROSITE" id="PS00107">
    <property type="entry name" value="PROTEIN_KINASE_ATP"/>
    <property type="match status" value="1"/>
</dbReference>
<dbReference type="GO" id="GO:0050684">
    <property type="term" value="P:regulation of mRNA processing"/>
    <property type="evidence" value="ECO:0007669"/>
    <property type="project" value="TreeGrafter"/>
</dbReference>
<evidence type="ECO:0000256" key="4">
    <source>
        <dbReference type="ARBA" id="ARBA00022741"/>
    </source>
</evidence>
<dbReference type="Pfam" id="PF08241">
    <property type="entry name" value="Methyltransf_11"/>
    <property type="match status" value="1"/>
</dbReference>
<keyword evidence="4 9" id="KW-0547">Nucleotide-binding</keyword>
<evidence type="ECO:0000256" key="10">
    <source>
        <dbReference type="SAM" id="MobiDB-lite"/>
    </source>
</evidence>
<keyword evidence="2" id="KW-0723">Serine/threonine-protein kinase</keyword>
<evidence type="ECO:0000256" key="1">
    <source>
        <dbReference type="ARBA" id="ARBA00012513"/>
    </source>
</evidence>
<comment type="catalytic activity">
    <reaction evidence="8">
        <text>L-seryl-[protein] + ATP = O-phospho-L-seryl-[protein] + ADP + H(+)</text>
        <dbReference type="Rhea" id="RHEA:17989"/>
        <dbReference type="Rhea" id="RHEA-COMP:9863"/>
        <dbReference type="Rhea" id="RHEA-COMP:11604"/>
        <dbReference type="ChEBI" id="CHEBI:15378"/>
        <dbReference type="ChEBI" id="CHEBI:29999"/>
        <dbReference type="ChEBI" id="CHEBI:30616"/>
        <dbReference type="ChEBI" id="CHEBI:83421"/>
        <dbReference type="ChEBI" id="CHEBI:456216"/>
        <dbReference type="EC" id="2.7.11.1"/>
    </reaction>
</comment>
<dbReference type="SUPFAM" id="SSF56112">
    <property type="entry name" value="Protein kinase-like (PK-like)"/>
    <property type="match status" value="1"/>
</dbReference>
<dbReference type="Gene3D" id="1.10.510.10">
    <property type="entry name" value="Transferase(Phosphotransferase) domain 1"/>
    <property type="match status" value="1"/>
</dbReference>
<dbReference type="InterPro" id="IPR000719">
    <property type="entry name" value="Prot_kinase_dom"/>
</dbReference>
<protein>
    <recommendedName>
        <fullName evidence="1">non-specific serine/threonine protein kinase</fullName>
        <ecNumber evidence="1">2.7.11.1</ecNumber>
    </recommendedName>
</protein>
<accession>A0AA36HRI3</accession>
<evidence type="ECO:0000256" key="8">
    <source>
        <dbReference type="ARBA" id="ARBA00048679"/>
    </source>
</evidence>
<dbReference type="GO" id="GO:0008757">
    <property type="term" value="F:S-adenosylmethionine-dependent methyltransferase activity"/>
    <property type="evidence" value="ECO:0007669"/>
    <property type="project" value="InterPro"/>
</dbReference>
<dbReference type="Gene3D" id="3.30.200.20">
    <property type="entry name" value="Phosphorylase Kinase, domain 1"/>
    <property type="match status" value="1"/>
</dbReference>
<evidence type="ECO:0000256" key="3">
    <source>
        <dbReference type="ARBA" id="ARBA00022679"/>
    </source>
</evidence>
<evidence type="ECO:0000256" key="7">
    <source>
        <dbReference type="ARBA" id="ARBA00047899"/>
    </source>
</evidence>